<organism evidence="2 3">
    <name type="scientific">Acrocarpospora phusangensis</name>
    <dbReference type="NCBI Taxonomy" id="1070424"/>
    <lineage>
        <taxon>Bacteria</taxon>
        <taxon>Bacillati</taxon>
        <taxon>Actinomycetota</taxon>
        <taxon>Actinomycetes</taxon>
        <taxon>Streptosporangiales</taxon>
        <taxon>Streptosporangiaceae</taxon>
        <taxon>Acrocarpospora</taxon>
    </lineage>
</organism>
<dbReference type="PANTHER" id="PTHR47691:SF3">
    <property type="entry name" value="HTH-TYPE TRANSCRIPTIONAL REGULATOR RV0890C-RELATED"/>
    <property type="match status" value="1"/>
</dbReference>
<accession>A0A919QAD0</accession>
<protein>
    <recommendedName>
        <fullName evidence="4">NB-ARC domain-containing protein</fullName>
    </recommendedName>
</protein>
<keyword evidence="3" id="KW-1185">Reference proteome</keyword>
<dbReference type="InterPro" id="IPR019734">
    <property type="entry name" value="TPR_rpt"/>
</dbReference>
<reference evidence="2" key="1">
    <citation type="submission" date="2021-01" db="EMBL/GenBank/DDBJ databases">
        <title>Whole genome shotgun sequence of Acrocarpospora phusangensis NBRC 108782.</title>
        <authorList>
            <person name="Komaki H."/>
            <person name="Tamura T."/>
        </authorList>
    </citation>
    <scope>NUCLEOTIDE SEQUENCE</scope>
    <source>
        <strain evidence="2">NBRC 108782</strain>
    </source>
</reference>
<evidence type="ECO:0000256" key="1">
    <source>
        <dbReference type="PROSITE-ProRule" id="PRU00339"/>
    </source>
</evidence>
<dbReference type="Gene3D" id="3.40.50.300">
    <property type="entry name" value="P-loop containing nucleotide triphosphate hydrolases"/>
    <property type="match status" value="1"/>
</dbReference>
<sequence>MQGFVTELRRLKSWAGNPSLDRLRQTTGIARSTLSDALSPRRTRLPALDLVADFVRACGRPPDEVAAWVAAWRRIHGTAQTLAEPPTGPIPRQLPTSVRHFVGRDRELAALDELARPDAATVMIMAIDGGPGVGKTSIAVHWAHRAAARFPDGQLFVNLRGFDPDRAPMLPAEAIRGFLDAFAVPADRIPRELDAQAALYRSLLADRRILVVLDNARDVDHVRPLLPGSPACAVVVTSRTRLTGLVAAEGARSATLDLLDAAESEQLLRHHLGAERVAAEPVAVAALIDLCARLPLALTIAAARALFDPATPLAALAAQLADARERLDLLDTGDPATALRAVFSWSYDALDDESARLFRLLALHPGPEITAPAAASLVGHREVRRVLGELTRTHLINEQVPGRFTLHDLLRAYATELVETDSDRFEAQHRILDHYLHTAHTASLLLHPYQEPLPLPPPRPGVVPEQPRTHQDALTWFSGRHAVLLAAVEHAASAGFPTHAWQLAATLTEYLDRQGHWQDWLTTQHAALDIARRSGDPRGEAVSQRGLARASNWLHRHENAIVHFGRALELYTRLDDPAGMARVHRGLSHSLGRLGRHAEALERARQALDLLQDGDDPAGEAVTLNAVGWHLAQLGQHREAWPYCDRALTLLYELGDHSGQAYTWDTLGYIHHHLGEHQRAASCYRHAITLYQELGVRYHEAESLIHLGDVQAASDTGAARGTWRRALSILDDLGHPDADGVRAKLAVREN</sequence>
<dbReference type="SMART" id="SM00028">
    <property type="entry name" value="TPR"/>
    <property type="match status" value="4"/>
</dbReference>
<keyword evidence="1" id="KW-0802">TPR repeat</keyword>
<dbReference type="Proteomes" id="UP000640052">
    <property type="component" value="Unassembled WGS sequence"/>
</dbReference>
<dbReference type="InterPro" id="IPR027417">
    <property type="entry name" value="P-loop_NTPase"/>
</dbReference>
<comment type="caution">
    <text evidence="2">The sequence shown here is derived from an EMBL/GenBank/DDBJ whole genome shotgun (WGS) entry which is preliminary data.</text>
</comment>
<proteinExistence type="predicted"/>
<dbReference type="Gene3D" id="1.25.40.10">
    <property type="entry name" value="Tetratricopeptide repeat domain"/>
    <property type="match status" value="1"/>
</dbReference>
<dbReference type="SUPFAM" id="SSF52540">
    <property type="entry name" value="P-loop containing nucleoside triphosphate hydrolases"/>
    <property type="match status" value="1"/>
</dbReference>
<gene>
    <name evidence="2" type="ORF">Aph01nite_10320</name>
</gene>
<dbReference type="PANTHER" id="PTHR47691">
    <property type="entry name" value="REGULATOR-RELATED"/>
    <property type="match status" value="1"/>
</dbReference>
<dbReference type="Pfam" id="PF13424">
    <property type="entry name" value="TPR_12"/>
    <property type="match status" value="2"/>
</dbReference>
<name>A0A919QAD0_9ACTN</name>
<dbReference type="PRINTS" id="PR00364">
    <property type="entry name" value="DISEASERSIST"/>
</dbReference>
<evidence type="ECO:0000313" key="2">
    <source>
        <dbReference type="EMBL" id="GIH22722.1"/>
    </source>
</evidence>
<dbReference type="PROSITE" id="PS50005">
    <property type="entry name" value="TPR"/>
    <property type="match status" value="1"/>
</dbReference>
<dbReference type="AlphaFoldDB" id="A0A919QAD0"/>
<evidence type="ECO:0000313" key="3">
    <source>
        <dbReference type="Proteomes" id="UP000640052"/>
    </source>
</evidence>
<dbReference type="EMBL" id="BOOA01000006">
    <property type="protein sequence ID" value="GIH22722.1"/>
    <property type="molecule type" value="Genomic_DNA"/>
</dbReference>
<evidence type="ECO:0008006" key="4">
    <source>
        <dbReference type="Google" id="ProtNLM"/>
    </source>
</evidence>
<dbReference type="SUPFAM" id="SSF48452">
    <property type="entry name" value="TPR-like"/>
    <property type="match status" value="2"/>
</dbReference>
<feature type="repeat" description="TPR" evidence="1">
    <location>
        <begin position="661"/>
        <end position="694"/>
    </location>
</feature>
<dbReference type="InterPro" id="IPR011990">
    <property type="entry name" value="TPR-like_helical_dom_sf"/>
</dbReference>